<evidence type="ECO:0000313" key="2">
    <source>
        <dbReference type="EMBL" id="TDV52174.1"/>
    </source>
</evidence>
<dbReference type="Proteomes" id="UP000294927">
    <property type="component" value="Unassembled WGS sequence"/>
</dbReference>
<dbReference type="SUPFAM" id="SSF47413">
    <property type="entry name" value="lambda repressor-like DNA-binding domains"/>
    <property type="match status" value="1"/>
</dbReference>
<dbReference type="PROSITE" id="PS50943">
    <property type="entry name" value="HTH_CROC1"/>
    <property type="match status" value="1"/>
</dbReference>
<protein>
    <submittedName>
        <fullName evidence="2">Helix-turn-helix protein</fullName>
    </submittedName>
</protein>
<keyword evidence="3" id="KW-1185">Reference proteome</keyword>
<dbReference type="EMBL" id="SOCP01000005">
    <property type="protein sequence ID" value="TDV52174.1"/>
    <property type="molecule type" value="Genomic_DNA"/>
</dbReference>
<evidence type="ECO:0000313" key="3">
    <source>
        <dbReference type="Proteomes" id="UP000294927"/>
    </source>
</evidence>
<dbReference type="InterPro" id="IPR001387">
    <property type="entry name" value="Cro/C1-type_HTH"/>
</dbReference>
<dbReference type="Gene3D" id="1.10.260.40">
    <property type="entry name" value="lambda repressor-like DNA-binding domains"/>
    <property type="match status" value="1"/>
</dbReference>
<feature type="domain" description="HTH cro/C1-type" evidence="1">
    <location>
        <begin position="16"/>
        <end position="72"/>
    </location>
</feature>
<dbReference type="AlphaFoldDB" id="A0A4R7VR46"/>
<dbReference type="CDD" id="cd00093">
    <property type="entry name" value="HTH_XRE"/>
    <property type="match status" value="1"/>
</dbReference>
<accession>A0A4R7VR46</accession>
<sequence>MLLDTATYQRVLGDELRRLRKQRGWTRRDLNRRLQSDISLQTLATYELGTRQCSVVRLVEICLALDEVPHELMARVHQRVFSDSPVGRIRVDLRKVVQDLQPELLPLRRWATGKLAEANGGQHPAEVNLDITALERMAELCGLETVELIGRLRAISGVAEPVE</sequence>
<organism evidence="2 3">
    <name type="scientific">Actinophytocola oryzae</name>
    <dbReference type="NCBI Taxonomy" id="502181"/>
    <lineage>
        <taxon>Bacteria</taxon>
        <taxon>Bacillati</taxon>
        <taxon>Actinomycetota</taxon>
        <taxon>Actinomycetes</taxon>
        <taxon>Pseudonocardiales</taxon>
        <taxon>Pseudonocardiaceae</taxon>
    </lineage>
</organism>
<dbReference type="RefSeq" id="WP_133903571.1">
    <property type="nucleotide sequence ID" value="NZ_SOCP01000005.1"/>
</dbReference>
<gene>
    <name evidence="2" type="ORF">CLV71_105305</name>
</gene>
<name>A0A4R7VR46_9PSEU</name>
<dbReference type="SMART" id="SM00530">
    <property type="entry name" value="HTH_XRE"/>
    <property type="match status" value="1"/>
</dbReference>
<comment type="caution">
    <text evidence="2">The sequence shown here is derived from an EMBL/GenBank/DDBJ whole genome shotgun (WGS) entry which is preliminary data.</text>
</comment>
<dbReference type="GO" id="GO:0003677">
    <property type="term" value="F:DNA binding"/>
    <property type="evidence" value="ECO:0007669"/>
    <property type="project" value="InterPro"/>
</dbReference>
<dbReference type="OrthoDB" id="3626060at2"/>
<proteinExistence type="predicted"/>
<reference evidence="2 3" key="1">
    <citation type="submission" date="2019-03" db="EMBL/GenBank/DDBJ databases">
        <title>Genomic Encyclopedia of Archaeal and Bacterial Type Strains, Phase II (KMG-II): from individual species to whole genera.</title>
        <authorList>
            <person name="Goeker M."/>
        </authorList>
    </citation>
    <scope>NUCLEOTIDE SEQUENCE [LARGE SCALE GENOMIC DNA]</scope>
    <source>
        <strain evidence="2 3">DSM 45499</strain>
    </source>
</reference>
<evidence type="ECO:0000259" key="1">
    <source>
        <dbReference type="PROSITE" id="PS50943"/>
    </source>
</evidence>
<dbReference type="Pfam" id="PF13560">
    <property type="entry name" value="HTH_31"/>
    <property type="match status" value="1"/>
</dbReference>
<dbReference type="InterPro" id="IPR010982">
    <property type="entry name" value="Lambda_DNA-bd_dom_sf"/>
</dbReference>